<proteinExistence type="inferred from homology"/>
<dbReference type="Pfam" id="PF00582">
    <property type="entry name" value="Usp"/>
    <property type="match status" value="2"/>
</dbReference>
<reference evidence="4" key="1">
    <citation type="journal article" date="2019" name="Int. J. Syst. Evol. Microbiol.">
        <title>The Global Catalogue of Microorganisms (GCM) 10K type strain sequencing project: providing services to taxonomists for standard genome sequencing and annotation.</title>
        <authorList>
            <consortium name="The Broad Institute Genomics Platform"/>
            <consortium name="The Broad Institute Genome Sequencing Center for Infectious Disease"/>
            <person name="Wu L."/>
            <person name="Ma J."/>
        </authorList>
    </citation>
    <scope>NUCLEOTIDE SEQUENCE [LARGE SCALE GENOMIC DNA]</scope>
    <source>
        <strain evidence="4">CCM 7526</strain>
    </source>
</reference>
<sequence>MGRIVVGYDGSPYSQAALSWARDEAVRTGAPIEVFHADEWPATAPPMVPLPLLRPDRTVAEVIDEILEKAVAAVRKTHPAVDVTTRAVRGHAAAALIDRSRDARLIVLGGHGHSVVAGLLGSVISAVSAHARCPVVVVRGVPEPDAAVIAGVDGSELTLPVLLFAAERATARKVPLRVIRADPEQAAAGAPVAVVRERFPGLTIQVEDTLEHPAAALARASAAAQLLVVGSRGRGAVTGLLLGSISQHLLRHSACTVAVIHREVS</sequence>
<dbReference type="PRINTS" id="PR01438">
    <property type="entry name" value="UNVRSLSTRESS"/>
</dbReference>
<gene>
    <name evidence="3" type="ORF">ACFQ5G_11705</name>
</gene>
<evidence type="ECO:0000256" key="1">
    <source>
        <dbReference type="ARBA" id="ARBA00008791"/>
    </source>
</evidence>
<protein>
    <submittedName>
        <fullName evidence="3">Universal stress protein</fullName>
    </submittedName>
</protein>
<dbReference type="Proteomes" id="UP001597183">
    <property type="component" value="Unassembled WGS sequence"/>
</dbReference>
<dbReference type="InterPro" id="IPR006015">
    <property type="entry name" value="Universal_stress_UspA"/>
</dbReference>
<dbReference type="PANTHER" id="PTHR46268:SF6">
    <property type="entry name" value="UNIVERSAL STRESS PROTEIN UP12"/>
    <property type="match status" value="1"/>
</dbReference>
<dbReference type="SUPFAM" id="SSF52402">
    <property type="entry name" value="Adenine nucleotide alpha hydrolases-like"/>
    <property type="match status" value="2"/>
</dbReference>
<evidence type="ECO:0000313" key="3">
    <source>
        <dbReference type="EMBL" id="MFD1366011.1"/>
    </source>
</evidence>
<keyword evidence="4" id="KW-1185">Reference proteome</keyword>
<evidence type="ECO:0000259" key="2">
    <source>
        <dbReference type="Pfam" id="PF00582"/>
    </source>
</evidence>
<dbReference type="InterPro" id="IPR014729">
    <property type="entry name" value="Rossmann-like_a/b/a_fold"/>
</dbReference>
<dbReference type="Gene3D" id="3.40.50.620">
    <property type="entry name" value="HUPs"/>
    <property type="match status" value="2"/>
</dbReference>
<organism evidence="3 4">
    <name type="scientific">Actinoplanes sichuanensis</name>
    <dbReference type="NCBI Taxonomy" id="512349"/>
    <lineage>
        <taxon>Bacteria</taxon>
        <taxon>Bacillati</taxon>
        <taxon>Actinomycetota</taxon>
        <taxon>Actinomycetes</taxon>
        <taxon>Micromonosporales</taxon>
        <taxon>Micromonosporaceae</taxon>
        <taxon>Actinoplanes</taxon>
    </lineage>
</organism>
<feature type="domain" description="UspA" evidence="2">
    <location>
        <begin position="198"/>
        <end position="261"/>
    </location>
</feature>
<name>A0ABW4A5P9_9ACTN</name>
<dbReference type="RefSeq" id="WP_317794761.1">
    <property type="nucleotide sequence ID" value="NZ_AP028461.1"/>
</dbReference>
<dbReference type="EMBL" id="JBHTMK010000015">
    <property type="protein sequence ID" value="MFD1366011.1"/>
    <property type="molecule type" value="Genomic_DNA"/>
</dbReference>
<comment type="caution">
    <text evidence="3">The sequence shown here is derived from an EMBL/GenBank/DDBJ whole genome shotgun (WGS) entry which is preliminary data.</text>
</comment>
<evidence type="ECO:0000313" key="4">
    <source>
        <dbReference type="Proteomes" id="UP001597183"/>
    </source>
</evidence>
<dbReference type="PANTHER" id="PTHR46268">
    <property type="entry name" value="STRESS RESPONSE PROTEIN NHAX"/>
    <property type="match status" value="1"/>
</dbReference>
<comment type="similarity">
    <text evidence="1">Belongs to the universal stress protein A family.</text>
</comment>
<feature type="domain" description="UspA" evidence="2">
    <location>
        <begin position="2"/>
        <end position="139"/>
    </location>
</feature>
<dbReference type="InterPro" id="IPR006016">
    <property type="entry name" value="UspA"/>
</dbReference>
<accession>A0ABW4A5P9</accession>